<dbReference type="EMBL" id="JXXZ01000001">
    <property type="protein sequence ID" value="KJZ02269.1"/>
    <property type="molecule type" value="Genomic_DNA"/>
</dbReference>
<dbReference type="OrthoDB" id="6296216at2"/>
<dbReference type="RefSeq" id="WP_045979001.1">
    <property type="nucleotide sequence ID" value="NZ_JXXY01000005.1"/>
</dbReference>
<accession>A0A0F4PS07</accession>
<dbReference type="SUPFAM" id="SSF48452">
    <property type="entry name" value="TPR-like"/>
    <property type="match status" value="1"/>
</dbReference>
<proteinExistence type="predicted"/>
<sequence length="165" mass="18516">MSQSPLTDLPWVQSALTPWQVDIQAGNHAFNAKQWHLARDKYTVAYQLSYRLMAQFLTLKDEGVRCQALAQCSPAMVVAAHNLADTYIRLGNLSGAAHTLTQVHANMLALRQHSDPSVMHIGAIHSDKTYAQLMHFAKFYGPNPETHKQLQHALNQHSVTHPTFH</sequence>
<dbReference type="Gene3D" id="1.25.40.10">
    <property type="entry name" value="Tetratricopeptide repeat domain"/>
    <property type="match status" value="1"/>
</dbReference>
<dbReference type="InterPro" id="IPR011990">
    <property type="entry name" value="TPR-like_helical_dom_sf"/>
</dbReference>
<protein>
    <recommendedName>
        <fullName evidence="3">Tetratricopeptide repeat protein</fullName>
    </recommendedName>
</protein>
<reference evidence="1 2" key="1">
    <citation type="journal article" date="2015" name="BMC Genomics">
        <title>Genome mining reveals unlocked bioactive potential of marine Gram-negative bacteria.</title>
        <authorList>
            <person name="Machado H."/>
            <person name="Sonnenschein E.C."/>
            <person name="Melchiorsen J."/>
            <person name="Gram L."/>
        </authorList>
    </citation>
    <scope>NUCLEOTIDE SEQUENCE [LARGE SCALE GENOMIC DNA]</scope>
    <source>
        <strain evidence="1 2">S3137</strain>
    </source>
</reference>
<evidence type="ECO:0008006" key="3">
    <source>
        <dbReference type="Google" id="ProtNLM"/>
    </source>
</evidence>
<dbReference type="AlphaFoldDB" id="A0A0F4PS07"/>
<evidence type="ECO:0000313" key="2">
    <source>
        <dbReference type="Proteomes" id="UP000033664"/>
    </source>
</evidence>
<evidence type="ECO:0000313" key="1">
    <source>
        <dbReference type="EMBL" id="KJZ02269.1"/>
    </source>
</evidence>
<organism evidence="1 2">
    <name type="scientific">Pseudoalteromonas ruthenica</name>
    <dbReference type="NCBI Taxonomy" id="151081"/>
    <lineage>
        <taxon>Bacteria</taxon>
        <taxon>Pseudomonadati</taxon>
        <taxon>Pseudomonadota</taxon>
        <taxon>Gammaproteobacteria</taxon>
        <taxon>Alteromonadales</taxon>
        <taxon>Pseudoalteromonadaceae</taxon>
        <taxon>Pseudoalteromonas</taxon>
    </lineage>
</organism>
<gene>
    <name evidence="1" type="ORF">TW72_00965</name>
</gene>
<name>A0A0F4PS07_9GAMM</name>
<dbReference type="PATRIC" id="fig|151081.8.peg.1372"/>
<dbReference type="Proteomes" id="UP000033664">
    <property type="component" value="Unassembled WGS sequence"/>
</dbReference>
<dbReference type="eggNOG" id="ENOG5032ZZH">
    <property type="taxonomic scope" value="Bacteria"/>
</dbReference>
<comment type="caution">
    <text evidence="1">The sequence shown here is derived from an EMBL/GenBank/DDBJ whole genome shotgun (WGS) entry which is preliminary data.</text>
</comment>
<keyword evidence="2" id="KW-1185">Reference proteome</keyword>
<dbReference type="GeneID" id="58227055"/>